<accession>D0KYL5</accession>
<sequence length="195" mass="21944">MSTEARLREAIEVGEVLKVVYGGGSQPGAMREVAPISIENGKVRARCFTSNAVKLFVIEKITILQEANSVSAVEWNPDAEQVPRYQLINDLSEKEIDFLLALGWHVESDNNCLSLHRRFKNGKPMKGSDVSIDYEEYAYDLVVGLDGELHEENRRKRQRPWSVRGKNQDTRSYGSLDKAAGLFLEWAESLSPSKS</sequence>
<evidence type="ECO:0000313" key="2">
    <source>
        <dbReference type="Proteomes" id="UP000009102"/>
    </source>
</evidence>
<name>D0KYL5_HALNC</name>
<protein>
    <submittedName>
        <fullName evidence="1">Uncharacterized protein</fullName>
    </submittedName>
</protein>
<dbReference type="KEGG" id="hna:Hneap_0687"/>
<dbReference type="EMBL" id="CP001801">
    <property type="protein sequence ID" value="ACX95538.1"/>
    <property type="molecule type" value="Genomic_DNA"/>
</dbReference>
<dbReference type="Proteomes" id="UP000009102">
    <property type="component" value="Chromosome"/>
</dbReference>
<reference evidence="1 2" key="1">
    <citation type="submission" date="2009-10" db="EMBL/GenBank/DDBJ databases">
        <title>Complete sequence of Halothiobacillus neapolitanus c2.</title>
        <authorList>
            <consortium name="US DOE Joint Genome Institute"/>
            <person name="Lucas S."/>
            <person name="Copeland A."/>
            <person name="Lapidus A."/>
            <person name="Glavina del Rio T."/>
            <person name="Tice H."/>
            <person name="Bruce D."/>
            <person name="Goodwin L."/>
            <person name="Pitluck S."/>
            <person name="Davenport K."/>
            <person name="Brettin T."/>
            <person name="Detter J.C."/>
            <person name="Han C."/>
            <person name="Tapia R."/>
            <person name="Larimer F."/>
            <person name="Land M."/>
            <person name="Hauser L."/>
            <person name="Kyrpides N."/>
            <person name="Mikhailova N."/>
            <person name="Kerfeld C."/>
            <person name="Cannon G."/>
            <person name="Heinhort S."/>
        </authorList>
    </citation>
    <scope>NUCLEOTIDE SEQUENCE [LARGE SCALE GENOMIC DNA]</scope>
    <source>
        <strain evidence="2">ATCC 23641 / c2</strain>
    </source>
</reference>
<dbReference type="AlphaFoldDB" id="D0KYL5"/>
<dbReference type="OrthoDB" id="9180264at2"/>
<gene>
    <name evidence="1" type="ordered locus">Hneap_0687</name>
</gene>
<organism evidence="1 2">
    <name type="scientific">Halothiobacillus neapolitanus (strain ATCC 23641 / DSM 15147 / CIP 104769 / NCIMB 8539 / c2)</name>
    <name type="common">Thiobacillus neapolitanus</name>
    <dbReference type="NCBI Taxonomy" id="555778"/>
    <lineage>
        <taxon>Bacteria</taxon>
        <taxon>Pseudomonadati</taxon>
        <taxon>Pseudomonadota</taxon>
        <taxon>Gammaproteobacteria</taxon>
        <taxon>Chromatiales</taxon>
        <taxon>Halothiobacillaceae</taxon>
        <taxon>Halothiobacillus</taxon>
    </lineage>
</organism>
<dbReference type="HOGENOM" id="CLU_1394645_0_0_6"/>
<proteinExistence type="predicted"/>
<dbReference type="eggNOG" id="ENOG503451Z">
    <property type="taxonomic scope" value="Bacteria"/>
</dbReference>
<dbReference type="STRING" id="555778.Hneap_0687"/>
<keyword evidence="2" id="KW-1185">Reference proteome</keyword>
<dbReference type="RefSeq" id="WP_012823574.1">
    <property type="nucleotide sequence ID" value="NC_013422.1"/>
</dbReference>
<dbReference type="PROSITE" id="PS52050">
    <property type="entry name" value="WYL"/>
    <property type="match status" value="1"/>
</dbReference>
<evidence type="ECO:0000313" key="1">
    <source>
        <dbReference type="EMBL" id="ACX95538.1"/>
    </source>
</evidence>